<evidence type="ECO:0000256" key="1">
    <source>
        <dbReference type="ARBA" id="ARBA00004651"/>
    </source>
</evidence>
<keyword evidence="6 11" id="KW-0812">Transmembrane</keyword>
<evidence type="ECO:0000256" key="6">
    <source>
        <dbReference type="ARBA" id="ARBA00022692"/>
    </source>
</evidence>
<dbReference type="InterPro" id="IPR013525">
    <property type="entry name" value="ABC2_TM"/>
</dbReference>
<keyword evidence="8 11" id="KW-1133">Transmembrane helix</keyword>
<evidence type="ECO:0000256" key="5">
    <source>
        <dbReference type="ARBA" id="ARBA00022597"/>
    </source>
</evidence>
<feature type="transmembrane region" description="Helical" evidence="11">
    <location>
        <begin position="118"/>
        <end position="144"/>
    </location>
</feature>
<keyword evidence="7" id="KW-0972">Capsule biogenesis/degradation</keyword>
<evidence type="ECO:0000256" key="10">
    <source>
        <dbReference type="ARBA" id="ARBA00023136"/>
    </source>
</evidence>
<protein>
    <recommendedName>
        <fullName evidence="11">Transport permease protein</fullName>
    </recommendedName>
</protein>
<evidence type="ECO:0000313" key="13">
    <source>
        <dbReference type="EMBL" id="MDQ9554022.1"/>
    </source>
</evidence>
<keyword evidence="5" id="KW-0762">Sugar transport</keyword>
<dbReference type="PANTHER" id="PTHR30413">
    <property type="entry name" value="INNER MEMBRANE TRANSPORT PERMEASE"/>
    <property type="match status" value="1"/>
</dbReference>
<evidence type="ECO:0000256" key="9">
    <source>
        <dbReference type="ARBA" id="ARBA00023047"/>
    </source>
</evidence>
<comment type="similarity">
    <text evidence="2 11">Belongs to the ABC-2 integral membrane protein family.</text>
</comment>
<dbReference type="PRINTS" id="PR00164">
    <property type="entry name" value="ABC2TRNSPORT"/>
</dbReference>
<sequence length="272" mass="31024">MKTIVKTTLDLFGTTFKNKRLIYTLTKREVISRYRGSVFGLLWSFFTPILMLVVYTFVFSVVFQAKWSEGQTSKSAFALVLFSGLIIFNLFSECVNRAPTTILANSNYVKKVIFPLEILPWVNMGAALFHFFISCSVWLVFYIFEVGVPHATILLLPFILLPLVLMVMGLSWILSSLGVYLRDVGQLVGIITMVLMFLSPIFFPISALPAEIKPLLSLNPLAVFIEQARDVMYWGRIPDFYSWVKALVSGSLIAWFGFFWFQRTRKGFADVI</sequence>
<keyword evidence="3 11" id="KW-0813">Transport</keyword>
<name>A0ABD5BCB1_SERMA</name>
<dbReference type="Proteomes" id="UP001234811">
    <property type="component" value="Unassembled WGS sequence"/>
</dbReference>
<dbReference type="EMBL" id="JAVIPQ010000010">
    <property type="protein sequence ID" value="MDQ9554022.1"/>
    <property type="molecule type" value="Genomic_DNA"/>
</dbReference>
<dbReference type="Pfam" id="PF01061">
    <property type="entry name" value="ABC2_membrane"/>
    <property type="match status" value="1"/>
</dbReference>
<keyword evidence="10 11" id="KW-0472">Membrane</keyword>
<comment type="caution">
    <text evidence="13">The sequence shown here is derived from an EMBL/GenBank/DDBJ whole genome shotgun (WGS) entry which is preliminary data.</text>
</comment>
<gene>
    <name evidence="13" type="ORF">RF091_00485</name>
</gene>
<dbReference type="RefSeq" id="WP_072021573.1">
    <property type="nucleotide sequence ID" value="NZ_CBDHWN010000091.1"/>
</dbReference>
<feature type="transmembrane region" description="Helical" evidence="11">
    <location>
        <begin position="38"/>
        <end position="63"/>
    </location>
</feature>
<feature type="transmembrane region" description="Helical" evidence="11">
    <location>
        <begin position="187"/>
        <end position="208"/>
    </location>
</feature>
<dbReference type="AlphaFoldDB" id="A0ABD5BCB1"/>
<evidence type="ECO:0000256" key="8">
    <source>
        <dbReference type="ARBA" id="ARBA00022989"/>
    </source>
</evidence>
<feature type="transmembrane region" description="Helical" evidence="11">
    <location>
        <begin position="150"/>
        <end position="175"/>
    </location>
</feature>
<feature type="transmembrane region" description="Helical" evidence="11">
    <location>
        <begin position="75"/>
        <end position="92"/>
    </location>
</feature>
<proteinExistence type="inferred from homology"/>
<dbReference type="InterPro" id="IPR047817">
    <property type="entry name" value="ABC2_TM_bact-type"/>
</dbReference>
<keyword evidence="4 11" id="KW-1003">Cell membrane</keyword>
<dbReference type="PROSITE" id="PS51012">
    <property type="entry name" value="ABC_TM2"/>
    <property type="match status" value="1"/>
</dbReference>
<dbReference type="PIRSF" id="PIRSF006648">
    <property type="entry name" value="DrrB"/>
    <property type="match status" value="1"/>
</dbReference>
<accession>A0ABD5BCB1</accession>
<evidence type="ECO:0000256" key="7">
    <source>
        <dbReference type="ARBA" id="ARBA00022903"/>
    </source>
</evidence>
<dbReference type="GO" id="GO:0015774">
    <property type="term" value="P:polysaccharide transport"/>
    <property type="evidence" value="ECO:0007669"/>
    <property type="project" value="UniProtKB-KW"/>
</dbReference>
<keyword evidence="9" id="KW-0625">Polysaccharide transport</keyword>
<evidence type="ECO:0000256" key="4">
    <source>
        <dbReference type="ARBA" id="ARBA00022475"/>
    </source>
</evidence>
<evidence type="ECO:0000256" key="3">
    <source>
        <dbReference type="ARBA" id="ARBA00022448"/>
    </source>
</evidence>
<feature type="transmembrane region" description="Helical" evidence="11">
    <location>
        <begin position="240"/>
        <end position="261"/>
    </location>
</feature>
<comment type="subcellular location">
    <subcellularLocation>
        <location evidence="11">Cell inner membrane</location>
        <topology evidence="11">Multi-pass membrane protein</topology>
    </subcellularLocation>
    <subcellularLocation>
        <location evidence="1">Cell membrane</location>
        <topology evidence="1">Multi-pass membrane protein</topology>
    </subcellularLocation>
</comment>
<dbReference type="PANTHER" id="PTHR30413:SF10">
    <property type="entry name" value="CAPSULE POLYSACCHARIDE EXPORT INNER-MEMBRANE PROTEIN CTRC"/>
    <property type="match status" value="1"/>
</dbReference>
<evidence type="ECO:0000256" key="11">
    <source>
        <dbReference type="RuleBase" id="RU361157"/>
    </source>
</evidence>
<evidence type="ECO:0000259" key="12">
    <source>
        <dbReference type="PROSITE" id="PS51012"/>
    </source>
</evidence>
<dbReference type="InterPro" id="IPR000412">
    <property type="entry name" value="ABC_2_transport"/>
</dbReference>
<reference evidence="13 14" key="1">
    <citation type="submission" date="2023-07" db="EMBL/GenBank/DDBJ databases">
        <title>Pathogens genome sequencing project 196.</title>
        <authorList>
            <person name="Cao X."/>
        </authorList>
    </citation>
    <scope>NUCLEOTIDE SEQUENCE [LARGE SCALE GENOMIC DNA]</scope>
    <source>
        <strain evidence="13 14">SM41</strain>
    </source>
</reference>
<dbReference type="GO" id="GO:0005886">
    <property type="term" value="C:plasma membrane"/>
    <property type="evidence" value="ECO:0007669"/>
    <property type="project" value="UniProtKB-SubCell"/>
</dbReference>
<evidence type="ECO:0000313" key="14">
    <source>
        <dbReference type="Proteomes" id="UP001234811"/>
    </source>
</evidence>
<organism evidence="13 14">
    <name type="scientific">Serratia marcescens</name>
    <dbReference type="NCBI Taxonomy" id="615"/>
    <lineage>
        <taxon>Bacteria</taxon>
        <taxon>Pseudomonadati</taxon>
        <taxon>Pseudomonadota</taxon>
        <taxon>Gammaproteobacteria</taxon>
        <taxon>Enterobacterales</taxon>
        <taxon>Yersiniaceae</taxon>
        <taxon>Serratia</taxon>
    </lineage>
</organism>
<feature type="domain" description="ABC transmembrane type-2" evidence="12">
    <location>
        <begin position="39"/>
        <end position="264"/>
    </location>
</feature>
<evidence type="ECO:0000256" key="2">
    <source>
        <dbReference type="ARBA" id="ARBA00007783"/>
    </source>
</evidence>